<dbReference type="InterPro" id="IPR003439">
    <property type="entry name" value="ABC_transporter-like_ATP-bd"/>
</dbReference>
<feature type="transmembrane region" description="Helical" evidence="14">
    <location>
        <begin position="1066"/>
        <end position="1085"/>
    </location>
</feature>
<dbReference type="FunFam" id="1.20.1560.10:FF:000113">
    <property type="entry name" value="ABC transporter, putative"/>
    <property type="match status" value="1"/>
</dbReference>
<dbReference type="FunFam" id="3.40.50.300:FF:000997">
    <property type="entry name" value="Multidrug resistance-associated protein 1"/>
    <property type="match status" value="1"/>
</dbReference>
<proteinExistence type="inferred from homology"/>
<dbReference type="InterPro" id="IPR017871">
    <property type="entry name" value="ABC_transporter-like_CS"/>
</dbReference>
<dbReference type="PANTHER" id="PTHR24223">
    <property type="entry name" value="ATP-BINDING CASSETTE SUB-FAMILY C"/>
    <property type="match status" value="1"/>
</dbReference>
<feature type="region of interest" description="Disordered" evidence="13">
    <location>
        <begin position="499"/>
        <end position="524"/>
    </location>
</feature>
<evidence type="ECO:0000256" key="5">
    <source>
        <dbReference type="ARBA" id="ARBA00022692"/>
    </source>
</evidence>
<feature type="compositionally biased region" description="Acidic residues" evidence="13">
    <location>
        <begin position="507"/>
        <end position="519"/>
    </location>
</feature>
<dbReference type="InterPro" id="IPR011527">
    <property type="entry name" value="ABC1_TM_dom"/>
</dbReference>
<evidence type="ECO:0000256" key="7">
    <source>
        <dbReference type="ARBA" id="ARBA00022741"/>
    </source>
</evidence>
<feature type="transmembrane region" description="Helical" evidence="14">
    <location>
        <begin position="210"/>
        <end position="232"/>
    </location>
</feature>
<feature type="transmembrane region" description="Helical" evidence="14">
    <location>
        <begin position="302"/>
        <end position="323"/>
    </location>
</feature>
<feature type="domain" description="ABC transmembrane type-1" evidence="16">
    <location>
        <begin position="179"/>
        <end position="452"/>
    </location>
</feature>
<dbReference type="GO" id="GO:0016887">
    <property type="term" value="F:ATP hydrolysis activity"/>
    <property type="evidence" value="ECO:0007669"/>
    <property type="project" value="InterPro"/>
</dbReference>
<dbReference type="InterPro" id="IPR027417">
    <property type="entry name" value="P-loop_NTPase"/>
</dbReference>
<evidence type="ECO:0000256" key="2">
    <source>
        <dbReference type="ARBA" id="ARBA00009726"/>
    </source>
</evidence>
<dbReference type="Gene3D" id="3.40.50.300">
    <property type="entry name" value="P-loop containing nucleotide triphosphate hydrolases"/>
    <property type="match status" value="2"/>
</dbReference>
<dbReference type="GO" id="GO:0016020">
    <property type="term" value="C:membrane"/>
    <property type="evidence" value="ECO:0007669"/>
    <property type="project" value="UniProtKB-SubCell"/>
</dbReference>
<dbReference type="InterPro" id="IPR050173">
    <property type="entry name" value="ABC_transporter_C-like"/>
</dbReference>
<dbReference type="FunFam" id="1.20.1560.10:FF:000037">
    <property type="entry name" value="ATP-binding cassette subfamily C member 10"/>
    <property type="match status" value="1"/>
</dbReference>
<keyword evidence="10 14" id="KW-1133">Transmembrane helix</keyword>
<dbReference type="InterPro" id="IPR036640">
    <property type="entry name" value="ABC1_TM_sf"/>
</dbReference>
<feature type="transmembrane region" description="Helical" evidence="14">
    <location>
        <begin position="1030"/>
        <end position="1054"/>
    </location>
</feature>
<feature type="transmembrane region" description="Helical" evidence="14">
    <location>
        <begin position="847"/>
        <end position="867"/>
    </location>
</feature>
<evidence type="ECO:0000256" key="8">
    <source>
        <dbReference type="ARBA" id="ARBA00022840"/>
    </source>
</evidence>
<keyword evidence="8" id="KW-0067">ATP-binding</keyword>
<evidence type="ECO:0000256" key="6">
    <source>
        <dbReference type="ARBA" id="ARBA00022737"/>
    </source>
</evidence>
<feature type="transmembrane region" description="Helical" evidence="14">
    <location>
        <begin position="946"/>
        <end position="964"/>
    </location>
</feature>
<dbReference type="PROSITE" id="PS00211">
    <property type="entry name" value="ABC_TRANSPORTER_1"/>
    <property type="match status" value="2"/>
</dbReference>
<dbReference type="PROSITE" id="PS50929">
    <property type="entry name" value="ABC_TM1F"/>
    <property type="match status" value="2"/>
</dbReference>
<dbReference type="SUPFAM" id="SSF90123">
    <property type="entry name" value="ABC transporter transmembrane region"/>
    <property type="match status" value="2"/>
</dbReference>
<feature type="region of interest" description="Disordered" evidence="13">
    <location>
        <begin position="64"/>
        <end position="85"/>
    </location>
</feature>
<feature type="transmembrane region" description="Helical" evidence="14">
    <location>
        <begin position="922"/>
        <end position="940"/>
    </location>
</feature>
<keyword evidence="4" id="KW-0813">Transport</keyword>
<feature type="transmembrane region" description="Helical" evidence="14">
    <location>
        <begin position="390"/>
        <end position="415"/>
    </location>
</feature>
<dbReference type="GO" id="GO:0005524">
    <property type="term" value="F:ATP binding"/>
    <property type="evidence" value="ECO:0007669"/>
    <property type="project" value="UniProtKB-KW"/>
</dbReference>
<feature type="transmembrane region" description="Helical" evidence="14">
    <location>
        <begin position="427"/>
        <end position="447"/>
    </location>
</feature>
<comment type="caution">
    <text evidence="17">The sequence shown here is derived from an EMBL/GenBank/DDBJ whole genome shotgun (WGS) entry which is preliminary data.</text>
</comment>
<evidence type="ECO:0000256" key="1">
    <source>
        <dbReference type="ARBA" id="ARBA00004141"/>
    </source>
</evidence>
<keyword evidence="5 14" id="KW-0812">Transmembrane</keyword>
<dbReference type="CDD" id="cd18598">
    <property type="entry name" value="ABC_6TM_MRP7_D1_like"/>
    <property type="match status" value="1"/>
</dbReference>
<dbReference type="CDD" id="cd03244">
    <property type="entry name" value="ABCC_MRP_domain2"/>
    <property type="match status" value="1"/>
</dbReference>
<dbReference type="EMBL" id="NEDP02001335">
    <property type="protein sequence ID" value="OWF53482.1"/>
    <property type="molecule type" value="Genomic_DNA"/>
</dbReference>
<keyword evidence="18" id="KW-1185">Reference proteome</keyword>
<dbReference type="STRING" id="6573.A0A210QXQ5"/>
<dbReference type="OrthoDB" id="6500128at2759"/>
<evidence type="ECO:0000259" key="16">
    <source>
        <dbReference type="PROSITE" id="PS50929"/>
    </source>
</evidence>
<evidence type="ECO:0000256" key="13">
    <source>
        <dbReference type="SAM" id="MobiDB-lite"/>
    </source>
</evidence>
<dbReference type="SMART" id="SM00382">
    <property type="entry name" value="AAA"/>
    <property type="match status" value="2"/>
</dbReference>
<evidence type="ECO:0000256" key="11">
    <source>
        <dbReference type="ARBA" id="ARBA00023136"/>
    </source>
</evidence>
<feature type="transmembrane region" description="Helical" evidence="14">
    <location>
        <begin position="770"/>
        <end position="792"/>
    </location>
</feature>
<dbReference type="SUPFAM" id="SSF52540">
    <property type="entry name" value="P-loop containing nucleoside triphosphate hydrolases"/>
    <property type="match status" value="2"/>
</dbReference>
<comment type="similarity">
    <text evidence="2">Belongs to the ABC transporter superfamily. ABCC family. Conjugate transporter (TC 3.A.1.208) subfamily.</text>
</comment>
<evidence type="ECO:0000313" key="17">
    <source>
        <dbReference type="EMBL" id="OWF53482.1"/>
    </source>
</evidence>
<dbReference type="PANTHER" id="PTHR24223:SF330">
    <property type="entry name" value="ATP-BINDING CASSETTE SUB-FAMILY C MEMBER 10"/>
    <property type="match status" value="1"/>
</dbReference>
<feature type="transmembrane region" description="Helical" evidence="14">
    <location>
        <begin position="253"/>
        <end position="273"/>
    </location>
</feature>
<evidence type="ECO:0000256" key="10">
    <source>
        <dbReference type="ARBA" id="ARBA00022989"/>
    </source>
</evidence>
<dbReference type="GO" id="GO:0008559">
    <property type="term" value="F:ABC-type xenobiotic transporter activity"/>
    <property type="evidence" value="ECO:0007669"/>
    <property type="project" value="UniProtKB-EC"/>
</dbReference>
<evidence type="ECO:0000259" key="15">
    <source>
        <dbReference type="PROSITE" id="PS50893"/>
    </source>
</evidence>
<dbReference type="Pfam" id="PF00005">
    <property type="entry name" value="ABC_tran"/>
    <property type="match status" value="2"/>
</dbReference>
<evidence type="ECO:0000256" key="4">
    <source>
        <dbReference type="ARBA" id="ARBA00022448"/>
    </source>
</evidence>
<dbReference type="CDD" id="cd18605">
    <property type="entry name" value="ABC_6TM_MRP7_D2_like"/>
    <property type="match status" value="1"/>
</dbReference>
<feature type="transmembrane region" description="Helical" evidence="14">
    <location>
        <begin position="35"/>
        <end position="56"/>
    </location>
</feature>
<dbReference type="EC" id="7.6.2.2" evidence="3"/>
<keyword evidence="11 14" id="KW-0472">Membrane</keyword>
<feature type="domain" description="ABC transmembrane type-1" evidence="16">
    <location>
        <begin position="783"/>
        <end position="1093"/>
    </location>
</feature>
<name>A0A210QXQ5_MIZYE</name>
<feature type="domain" description="ABC transporter" evidence="15">
    <location>
        <begin position="509"/>
        <end position="737"/>
    </location>
</feature>
<dbReference type="FunFam" id="3.40.50.300:FF:000163">
    <property type="entry name" value="Multidrug resistance-associated protein member 4"/>
    <property type="match status" value="1"/>
</dbReference>
<keyword evidence="7" id="KW-0547">Nucleotide-binding</keyword>
<reference evidence="17 18" key="1">
    <citation type="journal article" date="2017" name="Nat. Ecol. Evol.">
        <title>Scallop genome provides insights into evolution of bilaterian karyotype and development.</title>
        <authorList>
            <person name="Wang S."/>
            <person name="Zhang J."/>
            <person name="Jiao W."/>
            <person name="Li J."/>
            <person name="Xun X."/>
            <person name="Sun Y."/>
            <person name="Guo X."/>
            <person name="Huan P."/>
            <person name="Dong B."/>
            <person name="Zhang L."/>
            <person name="Hu X."/>
            <person name="Sun X."/>
            <person name="Wang J."/>
            <person name="Zhao C."/>
            <person name="Wang Y."/>
            <person name="Wang D."/>
            <person name="Huang X."/>
            <person name="Wang R."/>
            <person name="Lv J."/>
            <person name="Li Y."/>
            <person name="Zhang Z."/>
            <person name="Liu B."/>
            <person name="Lu W."/>
            <person name="Hui Y."/>
            <person name="Liang J."/>
            <person name="Zhou Z."/>
            <person name="Hou R."/>
            <person name="Li X."/>
            <person name="Liu Y."/>
            <person name="Li H."/>
            <person name="Ning X."/>
            <person name="Lin Y."/>
            <person name="Zhao L."/>
            <person name="Xing Q."/>
            <person name="Dou J."/>
            <person name="Li Y."/>
            <person name="Mao J."/>
            <person name="Guo H."/>
            <person name="Dou H."/>
            <person name="Li T."/>
            <person name="Mu C."/>
            <person name="Jiang W."/>
            <person name="Fu Q."/>
            <person name="Fu X."/>
            <person name="Miao Y."/>
            <person name="Liu J."/>
            <person name="Yu Q."/>
            <person name="Li R."/>
            <person name="Liao H."/>
            <person name="Li X."/>
            <person name="Kong Y."/>
            <person name="Jiang Z."/>
            <person name="Chourrout D."/>
            <person name="Li R."/>
            <person name="Bao Z."/>
        </authorList>
    </citation>
    <scope>NUCLEOTIDE SEQUENCE [LARGE SCALE GENOMIC DNA]</scope>
    <source>
        <strain evidence="17 18">PY_sf001</strain>
    </source>
</reference>
<evidence type="ECO:0000256" key="3">
    <source>
        <dbReference type="ARBA" id="ARBA00012191"/>
    </source>
</evidence>
<keyword evidence="9" id="KW-1278">Translocase</keyword>
<dbReference type="Proteomes" id="UP000242188">
    <property type="component" value="Unassembled WGS sequence"/>
</dbReference>
<dbReference type="CDD" id="cd03250">
    <property type="entry name" value="ABCC_MRP_domain1"/>
    <property type="match status" value="1"/>
</dbReference>
<organism evidence="17 18">
    <name type="scientific">Mizuhopecten yessoensis</name>
    <name type="common">Japanese scallop</name>
    <name type="synonym">Patinopecten yessoensis</name>
    <dbReference type="NCBI Taxonomy" id="6573"/>
    <lineage>
        <taxon>Eukaryota</taxon>
        <taxon>Metazoa</taxon>
        <taxon>Spiralia</taxon>
        <taxon>Lophotrochozoa</taxon>
        <taxon>Mollusca</taxon>
        <taxon>Bivalvia</taxon>
        <taxon>Autobranchia</taxon>
        <taxon>Pteriomorphia</taxon>
        <taxon>Pectinida</taxon>
        <taxon>Pectinoidea</taxon>
        <taxon>Pectinidae</taxon>
        <taxon>Mizuhopecten</taxon>
    </lineage>
</organism>
<gene>
    <name evidence="17" type="ORF">KP79_PYT13595</name>
</gene>
<sequence length="1395" mass="156887">MDDNVTIFKEVNTTVLQSKESMVVQTVVTEAPFEVITSSVVNVLLAVLTVIISTYVTRKVLQRTQDGHKNESHKHQTDPNCDDEHTVNEDGVSLFSRLTYNWVQPLLKKGNEKAGLSSIDMFVMPNDLNVKRVQEQFSKTLQQVDSSVQTDKKKKSTLLQALYKAYGLEFFLYCGILELIAHLINFTGPISLGLLIAFFENGDEPSNIGYRYAFLLFLSSFGKALLESRFHFVRMHVFMKVRMSIMTTIYQKVLRISTVSLSKFSTGEIVNFLGTDTDRMMGFCHCFHALWSLPFETILCMYILYQLVGIAMLGGLVVALVLVPINKIISTKQIALGKLLMEEKDKRTKLMNEVLGGIKIIKLYTWEDHFRKMIDKLRDAELQIMKQKKVIGAITGYLWTLTPIFMTVLTFSSYIMMGNTLTAAKMFASLALFLKLLGSLNHLPWVFNGIMEAVISLERIEKFVALEDIDLEKYYETIHESKKSENVISVNTGKFTWEEEKMQSDEKESETESTSESEEATSKSGTLSLRNITVDITKGQFIGVVGKVGSGKSSFLNAIMAEMARKDGNISVSNLKNGFALADQEPWIQQATVRDNITFGSPFNAKKYADVLDAASLTKDIEMLPAGDKTEVGENGVTLSGGQKARLALARALYQDKEVYLLDDPLAAVDAHVAQQMYDKCIMGLLKNKTRILCTHHINFLGEADLVIAMDDGKITKMGLPCEVLTDVKFAEHKPSDKEGVKVVYNDNNNKEGKLGEETKATGEMKLEVYNAYLSAIGKWLALAMIISIVFMRVSEMMKDWWLTYWVSSTNNDDTNTSISRYLCFHDNIFDQRYDFTSPASSGKSSLFYYMGVYACLSGVYSLFSLVREILFTYSGMRVAKTIHSDLLNTILKAPMSFYDVTPIGRILNRFSSDMGTIDDSISHMIMVVLCQFFEVVGAISIVCYGMPWFILLLLPVCAVYYQLQEKYRHTSREVRRIASLNRSPIFSHFSETVAGVVTIRAFRESERFKDQYVNRLDNWLKTRYTGHNIALWLWIQTQLVGIVMVTGIAFLAVIEHNIHGIDPGVAGLAISYILSLSGLLNGIVNCVTETETQMVSVERVQQYIEDTPSEKWEGSQPSPAWPATGVISYSDVHMKYRDGLPNVLKGLTFSTSHAEKVGIVGRTGSGKSSLFQTLFRTVEISSGDITIDGLNIQQLDLKDVRRHLAVIPQDPFLFSGTVRENLDPTSSYSDEELWGVLDRCHLRLPVDRLGGLEGEVAEKGRHFSVGQRQLMCLARALLTKAKVLCIDEATASVDLETDILIQETIRQEFVDSTVLTIAHRINTIMDSDRGLVMDQGQVAELDSPENLLKNPQSEFYQLVHGKQSHELNRYPQHNPSIDTPENAMNPKLTRYMLI</sequence>
<feature type="domain" description="ABC transporter" evidence="15">
    <location>
        <begin position="1128"/>
        <end position="1361"/>
    </location>
</feature>
<dbReference type="Gene3D" id="1.20.1560.10">
    <property type="entry name" value="ABC transporter type 1, transmembrane domain"/>
    <property type="match status" value="2"/>
</dbReference>
<feature type="transmembrane region" description="Helical" evidence="14">
    <location>
        <begin position="170"/>
        <end position="198"/>
    </location>
</feature>
<dbReference type="PROSITE" id="PS50893">
    <property type="entry name" value="ABC_TRANSPORTER_2"/>
    <property type="match status" value="2"/>
</dbReference>
<accession>A0A210QXQ5</accession>
<dbReference type="InterPro" id="IPR003593">
    <property type="entry name" value="AAA+_ATPase"/>
</dbReference>
<comment type="catalytic activity">
    <reaction evidence="12">
        <text>ATP + H2O + xenobioticSide 1 = ADP + phosphate + xenobioticSide 2.</text>
        <dbReference type="EC" id="7.6.2.2"/>
    </reaction>
</comment>
<evidence type="ECO:0000256" key="14">
    <source>
        <dbReference type="SAM" id="Phobius"/>
    </source>
</evidence>
<keyword evidence="6" id="KW-0677">Repeat</keyword>
<comment type="subcellular location">
    <subcellularLocation>
        <location evidence="1">Membrane</location>
        <topology evidence="1">Multi-pass membrane protein</topology>
    </subcellularLocation>
</comment>
<feature type="compositionally biased region" description="Basic and acidic residues" evidence="13">
    <location>
        <begin position="65"/>
        <end position="85"/>
    </location>
</feature>
<evidence type="ECO:0000256" key="12">
    <source>
        <dbReference type="ARBA" id="ARBA00034018"/>
    </source>
</evidence>
<protein>
    <recommendedName>
        <fullName evidence="3">ABC-type xenobiotic transporter</fullName>
        <ecNumber evidence="3">7.6.2.2</ecNumber>
    </recommendedName>
</protein>
<evidence type="ECO:0000313" key="18">
    <source>
        <dbReference type="Proteomes" id="UP000242188"/>
    </source>
</evidence>
<dbReference type="Pfam" id="PF00664">
    <property type="entry name" value="ABC_membrane"/>
    <property type="match status" value="2"/>
</dbReference>
<evidence type="ECO:0000256" key="9">
    <source>
        <dbReference type="ARBA" id="ARBA00022967"/>
    </source>
</evidence>